<dbReference type="EMBL" id="BDQV01000924">
    <property type="protein sequence ID" value="GAY68588.1"/>
    <property type="molecule type" value="Genomic_DNA"/>
</dbReference>
<proteinExistence type="predicted"/>
<evidence type="ECO:0000313" key="1">
    <source>
        <dbReference type="EMBL" id="GAY68588.1"/>
    </source>
</evidence>
<keyword evidence="2" id="KW-1185">Reference proteome</keyword>
<organism evidence="1 2">
    <name type="scientific">Citrus unshiu</name>
    <name type="common">Satsuma mandarin</name>
    <name type="synonym">Citrus nobilis var. unshiu</name>
    <dbReference type="NCBI Taxonomy" id="55188"/>
    <lineage>
        <taxon>Eukaryota</taxon>
        <taxon>Viridiplantae</taxon>
        <taxon>Streptophyta</taxon>
        <taxon>Embryophyta</taxon>
        <taxon>Tracheophyta</taxon>
        <taxon>Spermatophyta</taxon>
        <taxon>Magnoliopsida</taxon>
        <taxon>eudicotyledons</taxon>
        <taxon>Gunneridae</taxon>
        <taxon>Pentapetalae</taxon>
        <taxon>rosids</taxon>
        <taxon>malvids</taxon>
        <taxon>Sapindales</taxon>
        <taxon>Rutaceae</taxon>
        <taxon>Aurantioideae</taxon>
        <taxon>Citrus</taxon>
    </lineage>
</organism>
<accession>A0A2H5QVD2</accession>
<comment type="caution">
    <text evidence="1">The sequence shown here is derived from an EMBL/GenBank/DDBJ whole genome shotgun (WGS) entry which is preliminary data.</text>
</comment>
<name>A0A2H5QVD2_CITUN</name>
<gene>
    <name evidence="1" type="ORF">CUMW_265350</name>
</gene>
<sequence length="108" mass="12457">MIHLFCDRKVPNQSCPAIPPFYEIQFGSGLPGLTTKLDCQSRPSGLQDKSPSMLMLKKIAVRLINRIHIYFIRICLFRDDTTSLHWNGQWQNFISTTLRLFELSTIVS</sequence>
<dbReference type="Proteomes" id="UP000236630">
    <property type="component" value="Unassembled WGS sequence"/>
</dbReference>
<protein>
    <submittedName>
        <fullName evidence="1">Uncharacterized protein</fullName>
    </submittedName>
</protein>
<reference evidence="1 2" key="1">
    <citation type="journal article" date="2017" name="Front. Genet.">
        <title>Draft sequencing of the heterozygous diploid genome of Satsuma (Citrus unshiu Marc.) using a hybrid assembly approach.</title>
        <authorList>
            <person name="Shimizu T."/>
            <person name="Tanizawa Y."/>
            <person name="Mochizuki T."/>
            <person name="Nagasaki H."/>
            <person name="Yoshioka T."/>
            <person name="Toyoda A."/>
            <person name="Fujiyama A."/>
            <person name="Kaminuma E."/>
            <person name="Nakamura Y."/>
        </authorList>
    </citation>
    <scope>NUCLEOTIDE SEQUENCE [LARGE SCALE GENOMIC DNA]</scope>
    <source>
        <strain evidence="2">cv. Miyagawa wase</strain>
    </source>
</reference>
<dbReference type="AlphaFoldDB" id="A0A2H5QVD2"/>
<evidence type="ECO:0000313" key="2">
    <source>
        <dbReference type="Proteomes" id="UP000236630"/>
    </source>
</evidence>